<feature type="compositionally biased region" description="Polar residues" evidence="1">
    <location>
        <begin position="259"/>
        <end position="273"/>
    </location>
</feature>
<feature type="region of interest" description="Disordered" evidence="1">
    <location>
        <begin position="259"/>
        <end position="282"/>
    </location>
</feature>
<feature type="region of interest" description="Disordered" evidence="1">
    <location>
        <begin position="406"/>
        <end position="437"/>
    </location>
</feature>
<accession>A0A421DSB6</accession>
<evidence type="ECO:0000313" key="3">
    <source>
        <dbReference type="EMBL" id="RLM27221.1"/>
    </source>
</evidence>
<dbReference type="AlphaFoldDB" id="A0A421DSB6"/>
<dbReference type="PANTHER" id="PTHR37533">
    <property type="entry name" value="FLAGELLAR HOOK-LENGTH CONTROL PROTEIN"/>
    <property type="match status" value="1"/>
</dbReference>
<feature type="domain" description="Flagellar hook-length control protein-like C-terminal" evidence="2">
    <location>
        <begin position="334"/>
        <end position="414"/>
    </location>
</feature>
<dbReference type="Proteomes" id="UP000285648">
    <property type="component" value="Unassembled WGS sequence"/>
</dbReference>
<dbReference type="PANTHER" id="PTHR37533:SF2">
    <property type="entry name" value="FLAGELLAR HOOK-LENGTH CONTROL PROTEIN"/>
    <property type="match status" value="1"/>
</dbReference>
<name>A0A421DSB6_9GAMM</name>
<evidence type="ECO:0000256" key="1">
    <source>
        <dbReference type="SAM" id="MobiDB-lite"/>
    </source>
</evidence>
<gene>
    <name evidence="3" type="ORF">BIY29_03085</name>
</gene>
<dbReference type="Gene3D" id="3.30.750.140">
    <property type="match status" value="1"/>
</dbReference>
<dbReference type="Pfam" id="PF02120">
    <property type="entry name" value="Flg_hook"/>
    <property type="match status" value="1"/>
</dbReference>
<dbReference type="InterPro" id="IPR021136">
    <property type="entry name" value="Flagellar_hook_control-like_C"/>
</dbReference>
<reference evidence="3 4" key="1">
    <citation type="submission" date="2016-09" db="EMBL/GenBank/DDBJ databases">
        <authorList>
            <person name="Doonan J."/>
            <person name="Pachebat J.A."/>
            <person name="Golyshin P.N."/>
            <person name="Denman S."/>
            <person name="Mcdonald J.E."/>
        </authorList>
    </citation>
    <scope>NUCLEOTIDE SEQUENCE [LARGE SCALE GENOMIC DNA]</scope>
    <source>
        <strain evidence="3 4">NCPPB 3934</strain>
    </source>
</reference>
<sequence>MNLSTVTMITTNDNQHIEQNVVNSGTPDLSAQGQSFDQVLASTLTNNQKTAAKEEKMLDKNPSDNTGPQNTEIPSTTRAADQGLQAIASENISFHKTKKLMPDDEAPDSERTDGAISLAAGNMQTENKITLSSDVPPAVAAADQNLAAADETTSLLVTMIQASQTPVPAASATVTPASLATVENEQAATSAILTAMTPVKAASTGKDGLLSDDNMQNTLSSATTTSRSASSLSGRSLTEQSDAIADLKTRAQTLQQETSFRAASDTLSSTPTHQRGDLSAGSQSLSAMNLAVQQPLSVSAQAPAVQTSASIAPTVTAQINAQLGSDEWQQAVSQQVIMFTRNGQQNAELRLHPQELGALQISLKLDDNQASLHLVSANSQVRAAMEAALPQLRTSMAESGISLGQASVGSDASPGWQQQAQQQFQSNHSAEQNRVNDANGVQSASIVQTSAIGNAVSVSGGVDIFA</sequence>
<dbReference type="CDD" id="cd17470">
    <property type="entry name" value="T3SS_Flik_C"/>
    <property type="match status" value="1"/>
</dbReference>
<evidence type="ECO:0000259" key="2">
    <source>
        <dbReference type="Pfam" id="PF02120"/>
    </source>
</evidence>
<proteinExistence type="predicted"/>
<keyword evidence="4" id="KW-1185">Reference proteome</keyword>
<feature type="region of interest" description="Disordered" evidence="1">
    <location>
        <begin position="205"/>
        <end position="237"/>
    </location>
</feature>
<feature type="region of interest" description="Disordered" evidence="1">
    <location>
        <begin position="54"/>
        <end position="75"/>
    </location>
</feature>
<evidence type="ECO:0000313" key="4">
    <source>
        <dbReference type="Proteomes" id="UP000285648"/>
    </source>
</evidence>
<dbReference type="InterPro" id="IPR038610">
    <property type="entry name" value="FliK-like_C_sf"/>
</dbReference>
<organism evidence="3 4">
    <name type="scientific">Brenneria alni</name>
    <dbReference type="NCBI Taxonomy" id="71656"/>
    <lineage>
        <taxon>Bacteria</taxon>
        <taxon>Pseudomonadati</taxon>
        <taxon>Pseudomonadota</taxon>
        <taxon>Gammaproteobacteria</taxon>
        <taxon>Enterobacterales</taxon>
        <taxon>Pectobacteriaceae</taxon>
        <taxon>Brenneria</taxon>
    </lineage>
</organism>
<comment type="caution">
    <text evidence="3">The sequence shown here is derived from an EMBL/GenBank/DDBJ whole genome shotgun (WGS) entry which is preliminary data.</text>
</comment>
<protein>
    <recommendedName>
        <fullName evidence="2">Flagellar hook-length control protein-like C-terminal domain-containing protein</fullName>
    </recommendedName>
</protein>
<dbReference type="RefSeq" id="WP_240629931.1">
    <property type="nucleotide sequence ID" value="NZ_MJLZ01000004.1"/>
</dbReference>
<dbReference type="InterPro" id="IPR052563">
    <property type="entry name" value="FliK"/>
</dbReference>
<dbReference type="EMBL" id="MJLZ01000004">
    <property type="protein sequence ID" value="RLM27221.1"/>
    <property type="molecule type" value="Genomic_DNA"/>
</dbReference>
<feature type="compositionally biased region" description="Low complexity" evidence="1">
    <location>
        <begin position="218"/>
        <end position="237"/>
    </location>
</feature>
<feature type="compositionally biased region" description="Polar residues" evidence="1">
    <location>
        <begin position="426"/>
        <end position="437"/>
    </location>
</feature>
<feature type="compositionally biased region" description="Polar residues" evidence="1">
    <location>
        <begin position="63"/>
        <end position="75"/>
    </location>
</feature>